<keyword evidence="2" id="KW-1185">Reference proteome</keyword>
<name>A0ACB7XFU3_9ERIC</name>
<protein>
    <submittedName>
        <fullName evidence="1">Uncharacterized protein</fullName>
    </submittedName>
</protein>
<proteinExistence type="predicted"/>
<evidence type="ECO:0000313" key="2">
    <source>
        <dbReference type="Proteomes" id="UP000828048"/>
    </source>
</evidence>
<gene>
    <name evidence="1" type="ORF">Vadar_005214</name>
</gene>
<reference evidence="1 2" key="1">
    <citation type="journal article" date="2021" name="Hortic Res">
        <title>High-quality reference genome and annotation aids understanding of berry development for evergreen blueberry (Vaccinium darrowii).</title>
        <authorList>
            <person name="Yu J."/>
            <person name="Hulse-Kemp A.M."/>
            <person name="Babiker E."/>
            <person name="Staton M."/>
        </authorList>
    </citation>
    <scope>NUCLEOTIDE SEQUENCE [LARGE SCALE GENOMIC DNA]</scope>
    <source>
        <strain evidence="2">cv. NJ 8807/NJ 8810</strain>
        <tissue evidence="1">Young leaf</tissue>
    </source>
</reference>
<sequence>MDVSGDRRHQRKNRTAQENGDIGPLAADDDLDPWTAWAYKPRTITFLLVGACFLIWASGALDPQSSSSGDVVTSVKRGIWGMIAVFLAYCLLQAPSTILIRPHPAIWRVVHGMAVIYLVALTFLLFQNRDDARQFMKFLHPDLGIELPERSYGADCRIYMPENPTNRFKNVYDTLFDEFVLAHIFGWWGKAIMFRNQPLLWVLSIGFELMELTFRHMLPNFNECWWDSIVLDILICNWFGIWAGMHTVRYFDGKTYEWVGISRQPNIMGKVKRTLGQFTPAQWDKDEWLVLWWVIAIPTIREYNSYLQDRKPVKKVGAFCWLSVAICIVELLICIKFGHGLFPQSMPMWLVIFWTSIGAALVIFLIVWSWQLHRTLREKQQ</sequence>
<evidence type="ECO:0000313" key="1">
    <source>
        <dbReference type="EMBL" id="KAH7839512.1"/>
    </source>
</evidence>
<comment type="caution">
    <text evidence="1">The sequence shown here is derived from an EMBL/GenBank/DDBJ whole genome shotgun (WGS) entry which is preliminary data.</text>
</comment>
<accession>A0ACB7XFU3</accession>
<dbReference type="EMBL" id="CM037160">
    <property type="protein sequence ID" value="KAH7839512.1"/>
    <property type="molecule type" value="Genomic_DNA"/>
</dbReference>
<organism evidence="1 2">
    <name type="scientific">Vaccinium darrowii</name>
    <dbReference type="NCBI Taxonomy" id="229202"/>
    <lineage>
        <taxon>Eukaryota</taxon>
        <taxon>Viridiplantae</taxon>
        <taxon>Streptophyta</taxon>
        <taxon>Embryophyta</taxon>
        <taxon>Tracheophyta</taxon>
        <taxon>Spermatophyta</taxon>
        <taxon>Magnoliopsida</taxon>
        <taxon>eudicotyledons</taxon>
        <taxon>Gunneridae</taxon>
        <taxon>Pentapetalae</taxon>
        <taxon>asterids</taxon>
        <taxon>Ericales</taxon>
        <taxon>Ericaceae</taxon>
        <taxon>Vaccinioideae</taxon>
        <taxon>Vaccinieae</taxon>
        <taxon>Vaccinium</taxon>
    </lineage>
</organism>
<dbReference type="Proteomes" id="UP000828048">
    <property type="component" value="Chromosome 10"/>
</dbReference>